<dbReference type="GO" id="GO:0016020">
    <property type="term" value="C:membrane"/>
    <property type="evidence" value="ECO:0007669"/>
    <property type="project" value="UniProtKB-SubCell"/>
</dbReference>
<evidence type="ECO:0000256" key="3">
    <source>
        <dbReference type="ARBA" id="ARBA00022692"/>
    </source>
</evidence>
<dbReference type="GO" id="GO:0004252">
    <property type="term" value="F:serine-type endopeptidase activity"/>
    <property type="evidence" value="ECO:0007669"/>
    <property type="project" value="InterPro"/>
</dbReference>
<evidence type="ECO:0000256" key="5">
    <source>
        <dbReference type="ARBA" id="ARBA00022989"/>
    </source>
</evidence>
<dbReference type="PANTHER" id="PTHR43731">
    <property type="entry name" value="RHOMBOID PROTEASE"/>
    <property type="match status" value="1"/>
</dbReference>
<feature type="domain" description="Peptidase S54 rhomboid" evidence="8">
    <location>
        <begin position="53"/>
        <end position="189"/>
    </location>
</feature>
<keyword evidence="10" id="KW-1185">Reference proteome</keyword>
<evidence type="ECO:0000313" key="10">
    <source>
        <dbReference type="Proteomes" id="UP000051450"/>
    </source>
</evidence>
<dbReference type="EMBL" id="AZDI01000001">
    <property type="protein sequence ID" value="KRK46463.1"/>
    <property type="molecule type" value="Genomic_DNA"/>
</dbReference>
<feature type="transmembrane region" description="Helical" evidence="7">
    <location>
        <begin position="118"/>
        <end position="136"/>
    </location>
</feature>
<evidence type="ECO:0000256" key="4">
    <source>
        <dbReference type="ARBA" id="ARBA00022801"/>
    </source>
</evidence>
<dbReference type="PATRIC" id="fig|1423719.4.peg.86"/>
<evidence type="ECO:0000256" key="2">
    <source>
        <dbReference type="ARBA" id="ARBA00009045"/>
    </source>
</evidence>
<evidence type="ECO:0000256" key="1">
    <source>
        <dbReference type="ARBA" id="ARBA00004141"/>
    </source>
</evidence>
<dbReference type="PANTHER" id="PTHR43731:SF14">
    <property type="entry name" value="PRESENILIN-ASSOCIATED RHOMBOID-LIKE PROTEIN, MITOCHONDRIAL"/>
    <property type="match status" value="1"/>
</dbReference>
<feature type="transmembrane region" description="Helical" evidence="7">
    <location>
        <begin position="62"/>
        <end position="82"/>
    </location>
</feature>
<feature type="transmembrane region" description="Helical" evidence="7">
    <location>
        <begin position="94"/>
        <end position="112"/>
    </location>
</feature>
<dbReference type="InterPro" id="IPR035952">
    <property type="entry name" value="Rhomboid-like_sf"/>
</dbReference>
<evidence type="ECO:0000256" key="7">
    <source>
        <dbReference type="SAM" id="Phobius"/>
    </source>
</evidence>
<feature type="transmembrane region" description="Helical" evidence="7">
    <location>
        <begin position="172"/>
        <end position="190"/>
    </location>
</feature>
<keyword evidence="3 7" id="KW-0812">Transmembrane</keyword>
<evidence type="ECO:0000259" key="8">
    <source>
        <dbReference type="Pfam" id="PF01694"/>
    </source>
</evidence>
<feature type="transmembrane region" description="Helical" evidence="7">
    <location>
        <begin position="202"/>
        <end position="220"/>
    </location>
</feature>
<organism evidence="9 10">
    <name type="scientific">Dellaglioa algida DSM 15638</name>
    <dbReference type="NCBI Taxonomy" id="1423719"/>
    <lineage>
        <taxon>Bacteria</taxon>
        <taxon>Bacillati</taxon>
        <taxon>Bacillota</taxon>
        <taxon>Bacilli</taxon>
        <taxon>Lactobacillales</taxon>
        <taxon>Lactobacillaceae</taxon>
        <taxon>Dellaglioa</taxon>
    </lineage>
</organism>
<dbReference type="Pfam" id="PF01694">
    <property type="entry name" value="Rhomboid"/>
    <property type="match status" value="1"/>
</dbReference>
<evidence type="ECO:0000256" key="6">
    <source>
        <dbReference type="ARBA" id="ARBA00023136"/>
    </source>
</evidence>
<feature type="transmembrane region" description="Helical" evidence="7">
    <location>
        <begin position="12"/>
        <end position="32"/>
    </location>
</feature>
<dbReference type="SUPFAM" id="SSF144091">
    <property type="entry name" value="Rhomboid-like"/>
    <property type="match status" value="1"/>
</dbReference>
<dbReference type="Proteomes" id="UP000051450">
    <property type="component" value="Unassembled WGS sequence"/>
</dbReference>
<comment type="subcellular location">
    <subcellularLocation>
        <location evidence="1">Membrane</location>
        <topology evidence="1">Multi-pass membrane protein</topology>
    </subcellularLocation>
</comment>
<dbReference type="AlphaFoldDB" id="A0A0R1HJE8"/>
<name>A0A0R1HJE8_9LACO</name>
<proteinExistence type="inferred from homology"/>
<dbReference type="Gene3D" id="1.20.1540.10">
    <property type="entry name" value="Rhomboid-like"/>
    <property type="match status" value="1"/>
</dbReference>
<keyword evidence="4" id="KW-0378">Hydrolase</keyword>
<reference evidence="9 10" key="1">
    <citation type="journal article" date="2015" name="Genome Announc.">
        <title>Expanding the biotechnology potential of lactobacilli through comparative genomics of 213 strains and associated genera.</title>
        <authorList>
            <person name="Sun Z."/>
            <person name="Harris H.M."/>
            <person name="McCann A."/>
            <person name="Guo C."/>
            <person name="Argimon S."/>
            <person name="Zhang W."/>
            <person name="Yang X."/>
            <person name="Jeffery I.B."/>
            <person name="Cooney J.C."/>
            <person name="Kagawa T.F."/>
            <person name="Liu W."/>
            <person name="Song Y."/>
            <person name="Salvetti E."/>
            <person name="Wrobel A."/>
            <person name="Rasinkangas P."/>
            <person name="Parkhill J."/>
            <person name="Rea M.C."/>
            <person name="O'Sullivan O."/>
            <person name="Ritari J."/>
            <person name="Douillard F.P."/>
            <person name="Paul Ross R."/>
            <person name="Yang R."/>
            <person name="Briner A.E."/>
            <person name="Felis G.E."/>
            <person name="de Vos W.M."/>
            <person name="Barrangou R."/>
            <person name="Klaenhammer T.R."/>
            <person name="Caufield P.W."/>
            <person name="Cui Y."/>
            <person name="Zhang H."/>
            <person name="O'Toole P.W."/>
        </authorList>
    </citation>
    <scope>NUCLEOTIDE SEQUENCE [LARGE SCALE GENOMIC DNA]</scope>
    <source>
        <strain evidence="9 10">DSM 15638</strain>
    </source>
</reference>
<dbReference type="InterPro" id="IPR022764">
    <property type="entry name" value="Peptidase_S54_rhomboid_dom"/>
</dbReference>
<gene>
    <name evidence="9" type="ORF">FC66_GL000086</name>
</gene>
<feature type="transmembrane region" description="Helical" evidence="7">
    <location>
        <begin position="148"/>
        <end position="166"/>
    </location>
</feature>
<accession>A0A0R1HJE8</accession>
<comment type="similarity">
    <text evidence="2">Belongs to the peptidase S54 family.</text>
</comment>
<dbReference type="STRING" id="1423719.FC66_GL000086"/>
<keyword evidence="6 7" id="KW-0472">Membrane</keyword>
<dbReference type="InterPro" id="IPR050925">
    <property type="entry name" value="Rhomboid_protease_S54"/>
</dbReference>
<evidence type="ECO:0000313" key="9">
    <source>
        <dbReference type="EMBL" id="KRK46463.1"/>
    </source>
</evidence>
<dbReference type="RefSeq" id="WP_057973410.1">
    <property type="nucleotide sequence ID" value="NZ_AZDI01000001.1"/>
</dbReference>
<sequence>MNLAKYKSTPFMTYFFIGLSAIIFVMMTIAGGSQDTNVLIEFGAKYNPLIINGEWWRLFNPIFLHIGFEHIVLNMFTLYFIGIQIETIFGHWRFTGIYLLAGIAGNIASFTFSPDTISAGASGAIFGLFGAFLMLGDNFRESAYFRQMSQQFLLFIMLNLVFGFMSSSTDNAAHIGGILSGFLIATTVGAPNLAQISRVKQVAAFIIFIVINLVLIRIGVSNSI</sequence>
<comment type="caution">
    <text evidence="9">The sequence shown here is derived from an EMBL/GenBank/DDBJ whole genome shotgun (WGS) entry which is preliminary data.</text>
</comment>
<dbReference type="OrthoDB" id="9813074at2"/>
<keyword evidence="5 7" id="KW-1133">Transmembrane helix</keyword>
<protein>
    <submittedName>
        <fullName evidence="9">Rhomboid family integral membrane protein</fullName>
    </submittedName>
</protein>